<proteinExistence type="predicted"/>
<dbReference type="Proteomes" id="UP000263993">
    <property type="component" value="Unassembled WGS sequence"/>
</dbReference>
<dbReference type="CDD" id="cd02440">
    <property type="entry name" value="AdoMet_MTases"/>
    <property type="match status" value="1"/>
</dbReference>
<dbReference type="Pfam" id="PF13489">
    <property type="entry name" value="Methyltransf_23"/>
    <property type="match status" value="1"/>
</dbReference>
<keyword evidence="1" id="KW-0808">Transferase</keyword>
<dbReference type="SUPFAM" id="SSF53335">
    <property type="entry name" value="S-adenosyl-L-methionine-dependent methyltransferases"/>
    <property type="match status" value="1"/>
</dbReference>
<dbReference type="EMBL" id="QRGO01000001">
    <property type="protein sequence ID" value="RDV03165.1"/>
    <property type="molecule type" value="Genomic_DNA"/>
</dbReference>
<sequence>MYQPDTKRPPGDKISRICPMCDGAEMHVHFVYDKQPPLEFKFDAIKDMVYRRELHRCDRCGHLLEWINADLSRLYLADYVDKVWGDRDRIKSTFDRINSLPADRSDNAGRVANIHVYLSRCWPEGRLKAAPRLLDVGTGLGVFPYRMKQAGWDCVGIDVDATLIAHVRDQVGIAAEVADVATVEHLGQFDLISFNRVLEHVVDPVRLLASVDRLLKPDGLVYVELPDAEAAEIEGQEREEYLLGHMHVFSFASYALLIARAGFDLIACERLQEPSAKYTLRGFARRLPAGRKRPIQY</sequence>
<accession>A0A371B6E2</accession>
<dbReference type="GO" id="GO:0008168">
    <property type="term" value="F:methyltransferase activity"/>
    <property type="evidence" value="ECO:0007669"/>
    <property type="project" value="UniProtKB-KW"/>
</dbReference>
<reference evidence="2" key="1">
    <citation type="submission" date="2018-08" db="EMBL/GenBank/DDBJ databases">
        <authorList>
            <person name="Kim S.-J."/>
            <person name="Jung G.-Y."/>
        </authorList>
    </citation>
    <scope>NUCLEOTIDE SEQUENCE [LARGE SCALE GENOMIC DNA]</scope>
    <source>
        <strain evidence="2">GY_H</strain>
    </source>
</reference>
<protein>
    <submittedName>
        <fullName evidence="1">Class I SAM-dependent methyltransferase</fullName>
    </submittedName>
</protein>
<dbReference type="PANTHER" id="PTHR43861">
    <property type="entry name" value="TRANS-ACONITATE 2-METHYLTRANSFERASE-RELATED"/>
    <property type="match status" value="1"/>
</dbReference>
<dbReference type="OrthoDB" id="7856199at2"/>
<name>A0A371B6E2_9BRAD</name>
<evidence type="ECO:0000313" key="1">
    <source>
        <dbReference type="EMBL" id="RDV03165.1"/>
    </source>
</evidence>
<dbReference type="AlphaFoldDB" id="A0A371B6E2"/>
<evidence type="ECO:0000313" key="2">
    <source>
        <dbReference type="Proteomes" id="UP000263993"/>
    </source>
</evidence>
<keyword evidence="1" id="KW-0489">Methyltransferase</keyword>
<gene>
    <name evidence="1" type="ORF">DXH78_00300</name>
</gene>
<dbReference type="GO" id="GO:0032259">
    <property type="term" value="P:methylation"/>
    <property type="evidence" value="ECO:0007669"/>
    <property type="project" value="UniProtKB-KW"/>
</dbReference>
<comment type="caution">
    <text evidence="1">The sequence shown here is derived from an EMBL/GenBank/DDBJ whole genome shotgun (WGS) entry which is preliminary data.</text>
</comment>
<keyword evidence="2" id="KW-1185">Reference proteome</keyword>
<dbReference type="InterPro" id="IPR029063">
    <property type="entry name" value="SAM-dependent_MTases_sf"/>
</dbReference>
<dbReference type="RefSeq" id="WP_115515193.1">
    <property type="nucleotide sequence ID" value="NZ_QRGO01000001.1"/>
</dbReference>
<dbReference type="Gene3D" id="3.40.50.150">
    <property type="entry name" value="Vaccinia Virus protein VP39"/>
    <property type="match status" value="1"/>
</dbReference>
<organism evidence="1 2">
    <name type="scientific">Undibacter mobilis</name>
    <dbReference type="NCBI Taxonomy" id="2292256"/>
    <lineage>
        <taxon>Bacteria</taxon>
        <taxon>Pseudomonadati</taxon>
        <taxon>Pseudomonadota</taxon>
        <taxon>Alphaproteobacteria</taxon>
        <taxon>Hyphomicrobiales</taxon>
        <taxon>Nitrobacteraceae</taxon>
        <taxon>Undibacter</taxon>
    </lineage>
</organism>